<sequence length="251" mass="29234">MRVSRSLLSYVIREIRPPANPPPAPPRRPHQHAYPIIMVAAPHFPSNVHPSRAKAFIRFSSETARDMVQKVLEAYPLIGLGHQELHRKILERWPDATEKEYLLPKPELFASDPSRPSPPRPKHPIRSMKYLKSVVLPEMEDIKQVHMVYIKKGPPDGTGLDIVKLKEDKAQSMSVKTEIQWPRHQNEQWRWRLNPDYVPKDLPDPTAETMIVAQSENNRTGRFHGMSRSQKRRAKIMDERLQLYRYGRKLA</sequence>
<dbReference type="AlphaFoldDB" id="A0A9P5UD57"/>
<protein>
    <submittedName>
        <fullName evidence="2">Uncharacterized protein</fullName>
    </submittedName>
</protein>
<gene>
    <name evidence="2" type="ORF">BDP27DRAFT_1314638</name>
</gene>
<evidence type="ECO:0000313" key="2">
    <source>
        <dbReference type="EMBL" id="KAF9075870.1"/>
    </source>
</evidence>
<dbReference type="Proteomes" id="UP000772434">
    <property type="component" value="Unassembled WGS sequence"/>
</dbReference>
<feature type="region of interest" description="Disordered" evidence="1">
    <location>
        <begin position="106"/>
        <end position="125"/>
    </location>
</feature>
<reference evidence="2" key="1">
    <citation type="submission" date="2020-11" db="EMBL/GenBank/DDBJ databases">
        <authorList>
            <consortium name="DOE Joint Genome Institute"/>
            <person name="Ahrendt S."/>
            <person name="Riley R."/>
            <person name="Andreopoulos W."/>
            <person name="Labutti K."/>
            <person name="Pangilinan J."/>
            <person name="Ruiz-Duenas F.J."/>
            <person name="Barrasa J.M."/>
            <person name="Sanchez-Garcia M."/>
            <person name="Camarero S."/>
            <person name="Miyauchi S."/>
            <person name="Serrano A."/>
            <person name="Linde D."/>
            <person name="Babiker R."/>
            <person name="Drula E."/>
            <person name="Ayuso-Fernandez I."/>
            <person name="Pacheco R."/>
            <person name="Padilla G."/>
            <person name="Ferreira P."/>
            <person name="Barriuso J."/>
            <person name="Kellner H."/>
            <person name="Castanera R."/>
            <person name="Alfaro M."/>
            <person name="Ramirez L."/>
            <person name="Pisabarro A.G."/>
            <person name="Kuo A."/>
            <person name="Tritt A."/>
            <person name="Lipzen A."/>
            <person name="He G."/>
            <person name="Yan M."/>
            <person name="Ng V."/>
            <person name="Cullen D."/>
            <person name="Martin F."/>
            <person name="Rosso M.-N."/>
            <person name="Henrissat B."/>
            <person name="Hibbett D."/>
            <person name="Martinez A.T."/>
            <person name="Grigoriev I.V."/>
        </authorList>
    </citation>
    <scope>NUCLEOTIDE SEQUENCE</scope>
    <source>
        <strain evidence="2">AH 40177</strain>
    </source>
</reference>
<keyword evidence="3" id="KW-1185">Reference proteome</keyword>
<organism evidence="2 3">
    <name type="scientific">Rhodocollybia butyracea</name>
    <dbReference type="NCBI Taxonomy" id="206335"/>
    <lineage>
        <taxon>Eukaryota</taxon>
        <taxon>Fungi</taxon>
        <taxon>Dikarya</taxon>
        <taxon>Basidiomycota</taxon>
        <taxon>Agaricomycotina</taxon>
        <taxon>Agaricomycetes</taxon>
        <taxon>Agaricomycetidae</taxon>
        <taxon>Agaricales</taxon>
        <taxon>Marasmiineae</taxon>
        <taxon>Omphalotaceae</taxon>
        <taxon>Rhodocollybia</taxon>
    </lineage>
</organism>
<dbReference type="EMBL" id="JADNRY010000008">
    <property type="protein sequence ID" value="KAF9075870.1"/>
    <property type="molecule type" value="Genomic_DNA"/>
</dbReference>
<comment type="caution">
    <text evidence="2">The sequence shown here is derived from an EMBL/GenBank/DDBJ whole genome shotgun (WGS) entry which is preliminary data.</text>
</comment>
<proteinExistence type="predicted"/>
<evidence type="ECO:0000313" key="3">
    <source>
        <dbReference type="Proteomes" id="UP000772434"/>
    </source>
</evidence>
<name>A0A9P5UD57_9AGAR</name>
<evidence type="ECO:0000256" key="1">
    <source>
        <dbReference type="SAM" id="MobiDB-lite"/>
    </source>
</evidence>
<accession>A0A9P5UD57</accession>
<dbReference type="OrthoDB" id="2587968at2759"/>